<dbReference type="GO" id="GO:0035091">
    <property type="term" value="F:phosphatidylinositol binding"/>
    <property type="evidence" value="ECO:0007669"/>
    <property type="project" value="InterPro"/>
</dbReference>
<evidence type="ECO:0000259" key="1">
    <source>
        <dbReference type="Pfam" id="PF00787"/>
    </source>
</evidence>
<dbReference type="OrthoDB" id="79785at2759"/>
<dbReference type="SUPFAM" id="SSF64268">
    <property type="entry name" value="PX domain"/>
    <property type="match status" value="1"/>
</dbReference>
<dbReference type="GeneID" id="24141393"/>
<dbReference type="Pfam" id="PF00787">
    <property type="entry name" value="PX"/>
    <property type="match status" value="1"/>
</dbReference>
<organism evidence="2 3">
    <name type="scientific">Saprolegnia parasitica (strain CBS 223.65)</name>
    <dbReference type="NCBI Taxonomy" id="695850"/>
    <lineage>
        <taxon>Eukaryota</taxon>
        <taxon>Sar</taxon>
        <taxon>Stramenopiles</taxon>
        <taxon>Oomycota</taxon>
        <taxon>Saprolegniomycetes</taxon>
        <taxon>Saprolegniales</taxon>
        <taxon>Saprolegniaceae</taxon>
        <taxon>Saprolegnia</taxon>
    </lineage>
</organism>
<name>A0A067CMH5_SAPPC</name>
<protein>
    <recommendedName>
        <fullName evidence="1">PX domain-containing protein</fullName>
    </recommendedName>
</protein>
<dbReference type="EMBL" id="KK583213">
    <property type="protein sequence ID" value="KDO28032.1"/>
    <property type="molecule type" value="Genomic_DNA"/>
</dbReference>
<proteinExistence type="predicted"/>
<keyword evidence="3" id="KW-1185">Reference proteome</keyword>
<evidence type="ECO:0000313" key="3">
    <source>
        <dbReference type="Proteomes" id="UP000030745"/>
    </source>
</evidence>
<dbReference type="Proteomes" id="UP000030745">
    <property type="component" value="Unassembled WGS sequence"/>
</dbReference>
<feature type="domain" description="PX" evidence="1">
    <location>
        <begin position="61"/>
        <end position="125"/>
    </location>
</feature>
<dbReference type="Gene3D" id="3.30.1520.10">
    <property type="entry name" value="Phox-like domain"/>
    <property type="match status" value="1"/>
</dbReference>
<dbReference type="RefSeq" id="XP_012201185.1">
    <property type="nucleotide sequence ID" value="XM_012345795.1"/>
</dbReference>
<dbReference type="CDD" id="cd06093">
    <property type="entry name" value="PX_domain"/>
    <property type="match status" value="1"/>
</dbReference>
<reference evidence="2 3" key="1">
    <citation type="journal article" date="2013" name="PLoS Genet.">
        <title>Distinctive expansion of potential virulence genes in the genome of the oomycete fish pathogen Saprolegnia parasitica.</title>
        <authorList>
            <person name="Jiang R.H."/>
            <person name="de Bruijn I."/>
            <person name="Haas B.J."/>
            <person name="Belmonte R."/>
            <person name="Lobach L."/>
            <person name="Christie J."/>
            <person name="van den Ackerveken G."/>
            <person name="Bottin A."/>
            <person name="Bulone V."/>
            <person name="Diaz-Moreno S.M."/>
            <person name="Dumas B."/>
            <person name="Fan L."/>
            <person name="Gaulin E."/>
            <person name="Govers F."/>
            <person name="Grenville-Briggs L.J."/>
            <person name="Horner N.R."/>
            <person name="Levin J.Z."/>
            <person name="Mammella M."/>
            <person name="Meijer H.J."/>
            <person name="Morris P."/>
            <person name="Nusbaum C."/>
            <person name="Oome S."/>
            <person name="Phillips A.J."/>
            <person name="van Rooyen D."/>
            <person name="Rzeszutek E."/>
            <person name="Saraiva M."/>
            <person name="Secombes C.J."/>
            <person name="Seidl M.F."/>
            <person name="Snel B."/>
            <person name="Stassen J.H."/>
            <person name="Sykes S."/>
            <person name="Tripathy S."/>
            <person name="van den Berg H."/>
            <person name="Vega-Arreguin J.C."/>
            <person name="Wawra S."/>
            <person name="Young S.K."/>
            <person name="Zeng Q."/>
            <person name="Dieguez-Uribeondo J."/>
            <person name="Russ C."/>
            <person name="Tyler B.M."/>
            <person name="van West P."/>
        </authorList>
    </citation>
    <scope>NUCLEOTIDE SEQUENCE [LARGE SCALE GENOMIC DNA]</scope>
    <source>
        <strain evidence="2 3">CBS 223.65</strain>
    </source>
</reference>
<gene>
    <name evidence="2" type="ORF">SPRG_20193</name>
</gene>
<dbReference type="InterPro" id="IPR001683">
    <property type="entry name" value="PX_dom"/>
</dbReference>
<accession>A0A067CMH5</accession>
<dbReference type="AlphaFoldDB" id="A0A067CMH5"/>
<dbReference type="KEGG" id="spar:SPRG_20193"/>
<dbReference type="VEuPathDB" id="FungiDB:SPRG_20193"/>
<evidence type="ECO:0000313" key="2">
    <source>
        <dbReference type="EMBL" id="KDO28032.1"/>
    </source>
</evidence>
<dbReference type="InterPro" id="IPR036871">
    <property type="entry name" value="PX_dom_sf"/>
</dbReference>
<sequence>MTRKRATSMDAPTTVDGSLPPASFTVRAVSFTLRFGKGSVYVFHVQVGSDPVLVVTKTRRECKKLYASLKHFVRCPLPPFPPKAGLLRSKEVSNAESTSFMQDFLEHLLAIPAVRSAKVTQEFFLVQTPLVCRRPSLPRLVSIL</sequence>